<organism evidence="4 5">
    <name type="scientific">Luteimicrobium subarcticum</name>
    <dbReference type="NCBI Taxonomy" id="620910"/>
    <lineage>
        <taxon>Bacteria</taxon>
        <taxon>Bacillati</taxon>
        <taxon>Actinomycetota</taxon>
        <taxon>Actinomycetes</taxon>
        <taxon>Micrococcales</taxon>
        <taxon>Luteimicrobium</taxon>
    </lineage>
</organism>
<name>A0A2M8W3F2_9MICO</name>
<dbReference type="EMBL" id="PGTZ01000012">
    <property type="protein sequence ID" value="PJI85462.1"/>
    <property type="molecule type" value="Genomic_DNA"/>
</dbReference>
<dbReference type="PANTHER" id="PTHR34595">
    <property type="entry name" value="BLR5612 PROTEIN"/>
    <property type="match status" value="1"/>
</dbReference>
<evidence type="ECO:0000259" key="3">
    <source>
        <dbReference type="Pfam" id="PF14403"/>
    </source>
</evidence>
<dbReference type="RefSeq" id="WP_100351085.1">
    <property type="nucleotide sequence ID" value="NZ_PGTZ01000012.1"/>
</dbReference>
<feature type="compositionally biased region" description="Gly residues" evidence="1">
    <location>
        <begin position="764"/>
        <end position="774"/>
    </location>
</feature>
<dbReference type="AlphaFoldDB" id="A0A2M8W3F2"/>
<accession>A0A2M8W3F2</accession>
<gene>
    <name evidence="4" type="ORF">CLV34_2975</name>
</gene>
<feature type="compositionally biased region" description="Polar residues" evidence="1">
    <location>
        <begin position="806"/>
        <end position="815"/>
    </location>
</feature>
<dbReference type="Gene3D" id="3.40.50.11290">
    <property type="match status" value="1"/>
</dbReference>
<evidence type="ECO:0000259" key="2">
    <source>
        <dbReference type="Pfam" id="PF04168"/>
    </source>
</evidence>
<dbReference type="Pfam" id="PF14403">
    <property type="entry name" value="CP_ATPgrasp_2"/>
    <property type="match status" value="1"/>
</dbReference>
<dbReference type="InterPro" id="IPR025841">
    <property type="entry name" value="CP_ATPgrasp_2"/>
</dbReference>
<feature type="region of interest" description="Disordered" evidence="1">
    <location>
        <begin position="805"/>
        <end position="832"/>
    </location>
</feature>
<dbReference type="Proteomes" id="UP000231586">
    <property type="component" value="Unassembled WGS sequence"/>
</dbReference>
<dbReference type="InterPro" id="IPR007296">
    <property type="entry name" value="DUF403"/>
</dbReference>
<dbReference type="OrthoDB" id="9803842at2"/>
<feature type="region of interest" description="Disordered" evidence="1">
    <location>
        <begin position="760"/>
        <end position="779"/>
    </location>
</feature>
<keyword evidence="5" id="KW-1185">Reference proteome</keyword>
<feature type="domain" description="DUF403" evidence="2">
    <location>
        <begin position="495"/>
        <end position="803"/>
    </location>
</feature>
<dbReference type="SUPFAM" id="SSF56059">
    <property type="entry name" value="Glutathione synthetase ATP-binding domain-like"/>
    <property type="match status" value="1"/>
</dbReference>
<dbReference type="InterPro" id="IPR051680">
    <property type="entry name" value="ATP-dep_Glu-Cys_Ligase-2"/>
</dbReference>
<dbReference type="Pfam" id="PF04168">
    <property type="entry name" value="Alpha-E"/>
    <property type="match status" value="1"/>
</dbReference>
<evidence type="ECO:0000256" key="1">
    <source>
        <dbReference type="SAM" id="MobiDB-lite"/>
    </source>
</evidence>
<protein>
    <submittedName>
        <fullName evidence="4">Putative circularly permuted ATP-grasp superfamily protein</fullName>
    </submittedName>
</protein>
<evidence type="ECO:0000313" key="5">
    <source>
        <dbReference type="Proteomes" id="UP000231586"/>
    </source>
</evidence>
<comment type="caution">
    <text evidence="4">The sequence shown here is derived from an EMBL/GenBank/DDBJ whole genome shotgun (WGS) entry which is preliminary data.</text>
</comment>
<proteinExistence type="predicted"/>
<feature type="domain" description="Circularly permuted ATP-grasp type 2" evidence="3">
    <location>
        <begin position="47"/>
        <end position="419"/>
    </location>
</feature>
<evidence type="ECO:0000313" key="4">
    <source>
        <dbReference type="EMBL" id="PJI85462.1"/>
    </source>
</evidence>
<dbReference type="Gene3D" id="3.30.1490.270">
    <property type="match status" value="1"/>
</dbReference>
<sequence>MSQVLDPPAVPDDVAALGRQVRELVVDRGVTTSDGTRERPWRLDPLPWRVDAAEWEGVAAGVAQRAELLDAVLADVYGPRRLLRSGLVPPRLVLGDAGFLPALDGVRLSGPRQLVQVAVDVARTPAGWQVLADRTQAPSGAGYAMEGRRIVSQVCAGSYRQSAVLRVGPYFQALREALQATSPDGAQEPRVAILTPGPRSATAFDQAFSAAHLGIPLVGGRDLVVREGRVWLRGLEGLEPVDVLWRRVDGADCDPLDLVRGSRLGVPGLVRAVRGGGVSVVNPLGAAVLENPALGVFLPAACRALRDEELLLGGPATYWCGDPAARSHVVTHLADLVVKSTDRAVPGATVRGWTLSAAERADLVARIGADPDAWVGQEPVHPDRTPTLTAGGVHDRETVLRTFAVAAPEGYRLMTGGLALASPTDVTGALISHTAGAIAKDLWVVAAAPDDTGTGAGAGTGTDDPTWEDLVAGLADAPERSPLRVSHPGSAPALSPRAAESWFWLGRYAERAACGVRLLRVVQDRHRDFQHRPHTPGGVALDVLLTLLEDETVPGGPGVLLGRRDLDGTIAADVDRLVACCFDVRDQLPADTWLATSALERALDAADAAAPQAPLHELLDALGEGLLALAGISAESLVRDVGWHLLQAGRRLERAAHLARTLATSATVRPDAVESLVLDSLLVAHDSVLTYRRRHQARPDLASVLGLLVLDGTNPRSLAAQVAGLHDAFAHVPGDAARTDLRARLLGDLDDLLAEADPDALAGGADGSADGDGAGMPPAAAERTRLAELLESVRWRLDALADDTTRLVTPESTSLDLDLADPGDPSSPQDPR</sequence>
<reference evidence="4 5" key="1">
    <citation type="submission" date="2017-11" db="EMBL/GenBank/DDBJ databases">
        <title>Genomic Encyclopedia of Archaeal and Bacterial Type Strains, Phase II (KMG-II): From Individual Species to Whole Genera.</title>
        <authorList>
            <person name="Goeker M."/>
        </authorList>
    </citation>
    <scope>NUCLEOTIDE SEQUENCE [LARGE SCALE GENOMIC DNA]</scope>
    <source>
        <strain evidence="4 5">DSM 22413</strain>
    </source>
</reference>
<dbReference type="PANTHER" id="PTHR34595:SF2">
    <property type="entry name" value="BLR2978 PROTEIN"/>
    <property type="match status" value="1"/>
</dbReference>